<dbReference type="RefSeq" id="WP_095539353.1">
    <property type="nucleotide sequence ID" value="NZ_NSJB01000002.1"/>
</dbReference>
<dbReference type="Proteomes" id="UP000218054">
    <property type="component" value="Unassembled WGS sequence"/>
</dbReference>
<dbReference type="Gene3D" id="3.30.1540.10">
    <property type="entry name" value="formyl-coa transferase, domain 3"/>
    <property type="match status" value="1"/>
</dbReference>
<name>A0A2A2AGV3_9BURK</name>
<sequence>MPASLPPAALPLAGVQVLDLSRVLAGPMCAMALADLGADVIKVEHPARGDDTRDWGVRIGTHNTSYFNSFNRNKRSITLNLQSPQGSQIARDLAARCDVVIQNFKVGGAEKLGLGYEQLKALNPRLVYCSISGYARFTPDAQRPGYDLVVQGEAGVMATNGEHGQGPLKFGVAAVDMFTGMYCAQTILAALYARQSSGQGRHVQMALYDCGLMITSYYGMEALLKGGDPPKFGNSHPSIVPYGVFEAADGPLVITVGNNGQFQRFCQDVIQRPEWASDARFATNTGRSAHRELLLPQICQTLRSFTRAELLQRLTRAEIPCGEVLGMLQALQSERTAQAGLLHHYEDPEAGMQAVLAPPYAMDGQRAPVRHPPPHLGEHTDSVLQELLKLDASAMAALRENGVV</sequence>
<evidence type="ECO:0000256" key="1">
    <source>
        <dbReference type="ARBA" id="ARBA00022679"/>
    </source>
</evidence>
<evidence type="ECO:0000313" key="3">
    <source>
        <dbReference type="Proteomes" id="UP000218054"/>
    </source>
</evidence>
<protein>
    <submittedName>
        <fullName evidence="2">CoA transferase</fullName>
    </submittedName>
</protein>
<dbReference type="InterPro" id="IPR044855">
    <property type="entry name" value="CoA-Trfase_III_dom3_sf"/>
</dbReference>
<dbReference type="EMBL" id="NSJB01000002">
    <property type="protein sequence ID" value="PAT37785.1"/>
    <property type="molecule type" value="Genomic_DNA"/>
</dbReference>
<dbReference type="PANTHER" id="PTHR48207:SF3">
    <property type="entry name" value="SUCCINATE--HYDROXYMETHYLGLUTARATE COA-TRANSFERASE"/>
    <property type="match status" value="1"/>
</dbReference>
<evidence type="ECO:0000313" key="2">
    <source>
        <dbReference type="EMBL" id="PAT37785.1"/>
    </source>
</evidence>
<reference evidence="2 3" key="1">
    <citation type="submission" date="2017-08" db="EMBL/GenBank/DDBJ databases">
        <title>WGS of Clinical strains of the CDC Group NO-1 linked to zoonotic infections in humans.</title>
        <authorList>
            <person name="Bernier A.-M."/>
            <person name="Bernard K."/>
        </authorList>
    </citation>
    <scope>NUCLEOTIDE SEQUENCE [LARGE SCALE GENOMIC DNA]</scope>
    <source>
        <strain evidence="2 3">NML00-0135</strain>
    </source>
</reference>
<organism evidence="2 3">
    <name type="scientific">Vandammella animalimorsus</name>
    <dbReference type="NCBI Taxonomy" id="2029117"/>
    <lineage>
        <taxon>Bacteria</taxon>
        <taxon>Pseudomonadati</taxon>
        <taxon>Pseudomonadota</taxon>
        <taxon>Betaproteobacteria</taxon>
        <taxon>Burkholderiales</taxon>
        <taxon>Comamonadaceae</taxon>
        <taxon>Vandammella</taxon>
    </lineage>
</organism>
<dbReference type="InterPro" id="IPR050483">
    <property type="entry name" value="CoA-transferase_III_domain"/>
</dbReference>
<dbReference type="Pfam" id="PF02515">
    <property type="entry name" value="CoA_transf_3"/>
    <property type="match status" value="1"/>
</dbReference>
<proteinExistence type="predicted"/>
<dbReference type="GO" id="GO:0008410">
    <property type="term" value="F:CoA-transferase activity"/>
    <property type="evidence" value="ECO:0007669"/>
    <property type="project" value="TreeGrafter"/>
</dbReference>
<keyword evidence="3" id="KW-1185">Reference proteome</keyword>
<dbReference type="SUPFAM" id="SSF89796">
    <property type="entry name" value="CoA-transferase family III (CaiB/BaiF)"/>
    <property type="match status" value="1"/>
</dbReference>
<gene>
    <name evidence="2" type="ORF">CK625_05870</name>
</gene>
<keyword evidence="1 2" id="KW-0808">Transferase</keyword>
<dbReference type="AlphaFoldDB" id="A0A2A2AGV3"/>
<dbReference type="PANTHER" id="PTHR48207">
    <property type="entry name" value="SUCCINATE--HYDROXYMETHYLGLUTARATE COA-TRANSFERASE"/>
    <property type="match status" value="1"/>
</dbReference>
<dbReference type="InterPro" id="IPR023606">
    <property type="entry name" value="CoA-Trfase_III_dom_1_sf"/>
</dbReference>
<comment type="caution">
    <text evidence="2">The sequence shown here is derived from an EMBL/GenBank/DDBJ whole genome shotgun (WGS) entry which is preliminary data.</text>
</comment>
<dbReference type="Gene3D" id="3.40.50.10540">
    <property type="entry name" value="Crotonobetainyl-coa:carnitine coa-transferase, domain 1"/>
    <property type="match status" value="1"/>
</dbReference>
<accession>A0A2A2AGV3</accession>
<dbReference type="InterPro" id="IPR003673">
    <property type="entry name" value="CoA-Trfase_fam_III"/>
</dbReference>